<evidence type="ECO:0000256" key="2">
    <source>
        <dbReference type="SAM" id="Phobius"/>
    </source>
</evidence>
<feature type="compositionally biased region" description="Acidic residues" evidence="1">
    <location>
        <begin position="36"/>
        <end position="47"/>
    </location>
</feature>
<feature type="region of interest" description="Disordered" evidence="1">
    <location>
        <begin position="1"/>
        <end position="54"/>
    </location>
</feature>
<protein>
    <recommendedName>
        <fullName evidence="5">YcxB-like protein</fullName>
    </recommendedName>
</protein>
<reference evidence="4" key="1">
    <citation type="journal article" date="2019" name="Int. J. Syst. Evol. Microbiol.">
        <title>The Global Catalogue of Microorganisms (GCM) 10K type strain sequencing project: providing services to taxonomists for standard genome sequencing and annotation.</title>
        <authorList>
            <consortium name="The Broad Institute Genomics Platform"/>
            <consortium name="The Broad Institute Genome Sequencing Center for Infectious Disease"/>
            <person name="Wu L."/>
            <person name="Ma J."/>
        </authorList>
    </citation>
    <scope>NUCLEOTIDE SEQUENCE [LARGE SCALE GENOMIC DNA]</scope>
    <source>
        <strain evidence="4">JCM 9377</strain>
    </source>
</reference>
<evidence type="ECO:0008006" key="5">
    <source>
        <dbReference type="Google" id="ProtNLM"/>
    </source>
</evidence>
<organism evidence="3 4">
    <name type="scientific">Actinocorallia longicatena</name>
    <dbReference type="NCBI Taxonomy" id="111803"/>
    <lineage>
        <taxon>Bacteria</taxon>
        <taxon>Bacillati</taxon>
        <taxon>Actinomycetota</taxon>
        <taxon>Actinomycetes</taxon>
        <taxon>Streptosporangiales</taxon>
        <taxon>Thermomonosporaceae</taxon>
        <taxon>Actinocorallia</taxon>
    </lineage>
</organism>
<dbReference type="EMBL" id="BAAAUV010000002">
    <property type="protein sequence ID" value="GAA3198948.1"/>
    <property type="molecule type" value="Genomic_DNA"/>
</dbReference>
<evidence type="ECO:0000313" key="3">
    <source>
        <dbReference type="EMBL" id="GAA3198948.1"/>
    </source>
</evidence>
<feature type="transmembrane region" description="Helical" evidence="2">
    <location>
        <begin position="107"/>
        <end position="126"/>
    </location>
</feature>
<sequence length="218" mass="22464">MTAEETPEAPDVAAEPAASAEPEEAAEPEKAAETAEAADLDEAEEPEAAASAPPEDVLEAGAALGEPVAEEPDPRLTTLKIALVLDAVLLCAAVAALGILANKNTGLLAACGAVIIVLCLIAGALIRRTARLRTPAVVLFEDGLVHASTGEPVAIAWDDVKLAYITPGKLIILQPENGPDFTLRAPVSNLAKIESAIRKGVARDRIRRGLPPKNLAAV</sequence>
<evidence type="ECO:0000256" key="1">
    <source>
        <dbReference type="SAM" id="MobiDB-lite"/>
    </source>
</evidence>
<dbReference type="Proteomes" id="UP001501237">
    <property type="component" value="Unassembled WGS sequence"/>
</dbReference>
<gene>
    <name evidence="3" type="ORF">GCM10010468_10980</name>
</gene>
<proteinExistence type="predicted"/>
<dbReference type="RefSeq" id="WP_344822819.1">
    <property type="nucleotide sequence ID" value="NZ_BAAAUV010000002.1"/>
</dbReference>
<keyword evidence="2" id="KW-0812">Transmembrane</keyword>
<evidence type="ECO:0000313" key="4">
    <source>
        <dbReference type="Proteomes" id="UP001501237"/>
    </source>
</evidence>
<feature type="transmembrane region" description="Helical" evidence="2">
    <location>
        <begin position="81"/>
        <end position="101"/>
    </location>
</feature>
<name>A0ABP6Q0I8_9ACTN</name>
<keyword evidence="4" id="KW-1185">Reference proteome</keyword>
<keyword evidence="2" id="KW-0472">Membrane</keyword>
<feature type="compositionally biased region" description="Low complexity" evidence="1">
    <location>
        <begin position="9"/>
        <end position="20"/>
    </location>
</feature>
<keyword evidence="2" id="KW-1133">Transmembrane helix</keyword>
<accession>A0ABP6Q0I8</accession>
<comment type="caution">
    <text evidence="3">The sequence shown here is derived from an EMBL/GenBank/DDBJ whole genome shotgun (WGS) entry which is preliminary data.</text>
</comment>